<dbReference type="EMBL" id="PFBZ01000037">
    <property type="protein sequence ID" value="PIT86847.1"/>
    <property type="molecule type" value="Genomic_DNA"/>
</dbReference>
<comment type="caution">
    <text evidence="2">The sequence shown here is derived from an EMBL/GenBank/DDBJ whole genome shotgun (WGS) entry which is preliminary data.</text>
</comment>
<accession>A0A2M6W221</accession>
<protein>
    <submittedName>
        <fullName evidence="2">Uncharacterized protein</fullName>
    </submittedName>
</protein>
<dbReference type="Proteomes" id="UP000229362">
    <property type="component" value="Unassembled WGS sequence"/>
</dbReference>
<organism evidence="2 3">
    <name type="scientific">Candidatus Magasanikbacteria bacterium CG10_big_fil_rev_8_21_14_0_10_43_6</name>
    <dbReference type="NCBI Taxonomy" id="1974650"/>
    <lineage>
        <taxon>Bacteria</taxon>
        <taxon>Candidatus Magasanikiibacteriota</taxon>
    </lineage>
</organism>
<sequence>MKHHHLFIVIIVVLAGLALFFYTQEAHTPAEPHKNAPTTVEDKNEMLQQDGKGPAIFLESDAE</sequence>
<feature type="region of interest" description="Disordered" evidence="1">
    <location>
        <begin position="28"/>
        <end position="63"/>
    </location>
</feature>
<gene>
    <name evidence="2" type="ORF">COU33_00920</name>
</gene>
<evidence type="ECO:0000256" key="1">
    <source>
        <dbReference type="SAM" id="MobiDB-lite"/>
    </source>
</evidence>
<proteinExistence type="predicted"/>
<dbReference type="AlphaFoldDB" id="A0A2M6W221"/>
<reference evidence="3" key="1">
    <citation type="submission" date="2017-09" db="EMBL/GenBank/DDBJ databases">
        <title>Depth-based differentiation of microbial function through sediment-hosted aquifers and enrichment of novel symbionts in the deep terrestrial subsurface.</title>
        <authorList>
            <person name="Probst A.J."/>
            <person name="Ladd B."/>
            <person name="Jarett J.K."/>
            <person name="Geller-Mcgrath D.E."/>
            <person name="Sieber C.M.K."/>
            <person name="Emerson J.B."/>
            <person name="Anantharaman K."/>
            <person name="Thomas B.C."/>
            <person name="Malmstrom R."/>
            <person name="Stieglmeier M."/>
            <person name="Klingl A."/>
            <person name="Woyke T."/>
            <person name="Ryan C.M."/>
            <person name="Banfield J.F."/>
        </authorList>
    </citation>
    <scope>NUCLEOTIDE SEQUENCE [LARGE SCALE GENOMIC DNA]</scope>
</reference>
<feature type="compositionally biased region" description="Basic and acidic residues" evidence="1">
    <location>
        <begin position="28"/>
        <end position="45"/>
    </location>
</feature>
<name>A0A2M6W221_9BACT</name>
<evidence type="ECO:0000313" key="3">
    <source>
        <dbReference type="Proteomes" id="UP000229362"/>
    </source>
</evidence>
<evidence type="ECO:0000313" key="2">
    <source>
        <dbReference type="EMBL" id="PIT86847.1"/>
    </source>
</evidence>